<name>A0A2N0VGI8_9BACT</name>
<evidence type="ECO:0000256" key="1">
    <source>
        <dbReference type="SAM" id="SignalP"/>
    </source>
</evidence>
<sequence>MITRGIIASLFLIFATVMTFSACDVISEKGLDESLDKVPNVTAIKGAENASITVNKGSNSFFSIDIDNVEWNTLISNGEREAYCIAWKDPISSDNSIYDGIGVYSTAGDKQFADVNRLFTMKNALQKADPEITWREIQVAVWSLVPFQEFDMNMPVDELPSRVRSNGEVNFDKDKVQFILDAVQNRSTAKTEEFSGLMNSGHDDDKPTCVIGTDENTQTLITECDETAFAYGGELGPNSTEQAGQVDQNNNSIDGYAHCFPLDGEISENQWGWSNGKLSEGNSYTFPIYAGAGRCILSSGQYAGDLEIDYQDGKVTVKYIAAPGSSFKETHLYIGSNKMPTGSNTGYGNYPYNDSNATSVTPTEVVHEVDITGDIYIAAHSVVYGSLED</sequence>
<organism evidence="2 3">
    <name type="scientific">Rhodohalobacter barkolensis</name>
    <dbReference type="NCBI Taxonomy" id="2053187"/>
    <lineage>
        <taxon>Bacteria</taxon>
        <taxon>Pseudomonadati</taxon>
        <taxon>Balneolota</taxon>
        <taxon>Balneolia</taxon>
        <taxon>Balneolales</taxon>
        <taxon>Balneolaceae</taxon>
        <taxon>Rhodohalobacter</taxon>
    </lineage>
</organism>
<accession>A0A2N0VGI8</accession>
<protein>
    <submittedName>
        <fullName evidence="2">Uncharacterized protein</fullName>
    </submittedName>
</protein>
<keyword evidence="1" id="KW-0732">Signal</keyword>
<dbReference type="Proteomes" id="UP000233398">
    <property type="component" value="Unassembled WGS sequence"/>
</dbReference>
<dbReference type="PROSITE" id="PS51257">
    <property type="entry name" value="PROKAR_LIPOPROTEIN"/>
    <property type="match status" value="1"/>
</dbReference>
<reference evidence="2 3" key="1">
    <citation type="submission" date="2017-11" db="EMBL/GenBank/DDBJ databases">
        <title>Rhodohalobacter 15182 sp. nov., isolated from a salt lake.</title>
        <authorList>
            <person name="Han S."/>
        </authorList>
    </citation>
    <scope>NUCLEOTIDE SEQUENCE [LARGE SCALE GENOMIC DNA]</scope>
    <source>
        <strain evidence="2 3">15182</strain>
    </source>
</reference>
<keyword evidence="3" id="KW-1185">Reference proteome</keyword>
<proteinExistence type="predicted"/>
<dbReference type="EMBL" id="PISP01000003">
    <property type="protein sequence ID" value="PKD43289.1"/>
    <property type="molecule type" value="Genomic_DNA"/>
</dbReference>
<evidence type="ECO:0000313" key="2">
    <source>
        <dbReference type="EMBL" id="PKD43289.1"/>
    </source>
</evidence>
<dbReference type="AlphaFoldDB" id="A0A2N0VGI8"/>
<feature type="chain" id="PRO_5014793540" evidence="1">
    <location>
        <begin position="23"/>
        <end position="389"/>
    </location>
</feature>
<gene>
    <name evidence="2" type="ORF">CWD77_11785</name>
</gene>
<comment type="caution">
    <text evidence="2">The sequence shown here is derived from an EMBL/GenBank/DDBJ whole genome shotgun (WGS) entry which is preliminary data.</text>
</comment>
<evidence type="ECO:0000313" key="3">
    <source>
        <dbReference type="Proteomes" id="UP000233398"/>
    </source>
</evidence>
<feature type="signal peptide" evidence="1">
    <location>
        <begin position="1"/>
        <end position="22"/>
    </location>
</feature>